<feature type="binding site" evidence="7">
    <location>
        <begin position="44"/>
        <end position="45"/>
    </location>
    <ligand>
        <name>substrate</name>
    </ligand>
</feature>
<proteinExistence type="inferred from homology"/>
<dbReference type="SUPFAM" id="SSF53681">
    <property type="entry name" value="Aspartate/glutamate racemase"/>
    <property type="match status" value="2"/>
</dbReference>
<keyword evidence="6 7" id="KW-0961">Cell wall biogenesis/degradation</keyword>
<feature type="binding site" evidence="7">
    <location>
        <begin position="187"/>
        <end position="188"/>
    </location>
    <ligand>
        <name>substrate</name>
    </ligand>
</feature>
<evidence type="ECO:0000313" key="8">
    <source>
        <dbReference type="EMBL" id="MBC5640386.1"/>
    </source>
</evidence>
<accession>A0A8I0AAF3</accession>
<dbReference type="EC" id="5.1.1.3" evidence="2 7"/>
<dbReference type="InterPro" id="IPR004391">
    <property type="entry name" value="Glu_race"/>
</dbReference>
<evidence type="ECO:0000256" key="7">
    <source>
        <dbReference type="HAMAP-Rule" id="MF_00258"/>
    </source>
</evidence>
<comment type="caution">
    <text evidence="8">The sequence shown here is derived from an EMBL/GenBank/DDBJ whole genome shotgun (WGS) entry which is preliminary data.</text>
</comment>
<gene>
    <name evidence="7" type="primary">murI</name>
    <name evidence="8" type="ORF">H8R92_08140</name>
</gene>
<evidence type="ECO:0000256" key="5">
    <source>
        <dbReference type="ARBA" id="ARBA00023235"/>
    </source>
</evidence>
<dbReference type="PANTHER" id="PTHR21198:SF3">
    <property type="entry name" value="GLUTAMATE RACEMASE"/>
    <property type="match status" value="1"/>
</dbReference>
<dbReference type="InterPro" id="IPR015942">
    <property type="entry name" value="Asp/Glu/hydantoin_racemase"/>
</dbReference>
<dbReference type="GO" id="GO:0008881">
    <property type="term" value="F:glutamate racemase activity"/>
    <property type="evidence" value="ECO:0007669"/>
    <property type="project" value="UniProtKB-UniRule"/>
</dbReference>
<keyword evidence="3 7" id="KW-0133">Cell shape</keyword>
<evidence type="ECO:0000256" key="1">
    <source>
        <dbReference type="ARBA" id="ARBA00001602"/>
    </source>
</evidence>
<protein>
    <recommendedName>
        <fullName evidence="2 7">Glutamate racemase</fullName>
        <ecNumber evidence="2 7">5.1.1.3</ecNumber>
    </recommendedName>
</protein>
<keyword evidence="5 7" id="KW-0413">Isomerase</keyword>
<comment type="similarity">
    <text evidence="7">Belongs to the aspartate/glutamate racemases family.</text>
</comment>
<dbReference type="Gene3D" id="3.40.50.1860">
    <property type="match status" value="2"/>
</dbReference>
<dbReference type="Proteomes" id="UP000662088">
    <property type="component" value="Unassembled WGS sequence"/>
</dbReference>
<comment type="function">
    <text evidence="7">Provides the (R)-glutamate required for cell wall biosynthesis.</text>
</comment>
<dbReference type="PANTHER" id="PTHR21198">
    <property type="entry name" value="GLUTAMATE RACEMASE"/>
    <property type="match status" value="1"/>
</dbReference>
<evidence type="ECO:0000256" key="6">
    <source>
        <dbReference type="ARBA" id="ARBA00023316"/>
    </source>
</evidence>
<name>A0A8I0AAF3_9CLOT</name>
<dbReference type="GO" id="GO:0071555">
    <property type="term" value="P:cell wall organization"/>
    <property type="evidence" value="ECO:0007669"/>
    <property type="project" value="UniProtKB-KW"/>
</dbReference>
<keyword evidence="9" id="KW-1185">Reference proteome</keyword>
<feature type="active site" description="Proton donor/acceptor" evidence="7">
    <location>
        <position position="186"/>
    </location>
</feature>
<sequence>MDKKYEAIGVLDSGLGGLSVLREAIKIMPNENFIYYGDSKNAPYGVKSSEQVKKLTFDVVEYLLCRGVKGIMVACNTATSAAVAELRIKYTDIPIVGIEPALKPAANSSKEGKILVMATPMTLKEVKFHKLLDRYRDMREIEPVPCGGLMEYVEQGILEGEELDAYLREKLEPFMDTKISSIVLGCTHYPFVRSAIAKVVGQDIDIIDGSLGTSRELMRRLKERDLLNDSMEKGTIEMINSSNKKELIDLCWKLIEM</sequence>
<dbReference type="NCBIfam" id="TIGR00067">
    <property type="entry name" value="glut_race"/>
    <property type="match status" value="1"/>
</dbReference>
<feature type="binding site" evidence="7">
    <location>
        <begin position="12"/>
        <end position="13"/>
    </location>
    <ligand>
        <name>substrate</name>
    </ligand>
</feature>
<comment type="pathway">
    <text evidence="7">Cell wall biogenesis; peptidoglycan biosynthesis.</text>
</comment>
<dbReference type="UniPathway" id="UPA00219"/>
<dbReference type="PROSITE" id="PS00924">
    <property type="entry name" value="ASP_GLU_RACEMASE_2"/>
    <property type="match status" value="1"/>
</dbReference>
<dbReference type="GO" id="GO:0009252">
    <property type="term" value="P:peptidoglycan biosynthetic process"/>
    <property type="evidence" value="ECO:0007669"/>
    <property type="project" value="UniProtKB-UniRule"/>
</dbReference>
<dbReference type="InterPro" id="IPR001920">
    <property type="entry name" value="Asp/Glu_race"/>
</dbReference>
<dbReference type="FunFam" id="3.40.50.1860:FF:000001">
    <property type="entry name" value="Glutamate racemase"/>
    <property type="match status" value="1"/>
</dbReference>
<evidence type="ECO:0000256" key="3">
    <source>
        <dbReference type="ARBA" id="ARBA00022960"/>
    </source>
</evidence>
<dbReference type="RefSeq" id="WP_022211253.1">
    <property type="nucleotide sequence ID" value="NZ_JACOOQ010000012.1"/>
</dbReference>
<dbReference type="AlphaFoldDB" id="A0A8I0AAF3"/>
<evidence type="ECO:0000313" key="9">
    <source>
        <dbReference type="Proteomes" id="UP000662088"/>
    </source>
</evidence>
<keyword evidence="4 7" id="KW-0573">Peptidoglycan synthesis</keyword>
<evidence type="ECO:0000256" key="2">
    <source>
        <dbReference type="ARBA" id="ARBA00013090"/>
    </source>
</evidence>
<organism evidence="8 9">
    <name type="scientific">Clostridium lentum</name>
    <dbReference type="NCBI Taxonomy" id="2763037"/>
    <lineage>
        <taxon>Bacteria</taxon>
        <taxon>Bacillati</taxon>
        <taxon>Bacillota</taxon>
        <taxon>Clostridia</taxon>
        <taxon>Eubacteriales</taxon>
        <taxon>Clostridiaceae</taxon>
        <taxon>Clostridium</taxon>
    </lineage>
</organism>
<dbReference type="Pfam" id="PF01177">
    <property type="entry name" value="Asp_Glu_race"/>
    <property type="match status" value="1"/>
</dbReference>
<dbReference type="HAMAP" id="MF_00258">
    <property type="entry name" value="Glu_racemase"/>
    <property type="match status" value="1"/>
</dbReference>
<reference evidence="8" key="1">
    <citation type="submission" date="2020-08" db="EMBL/GenBank/DDBJ databases">
        <title>Genome public.</title>
        <authorList>
            <person name="Liu C."/>
            <person name="Sun Q."/>
        </authorList>
    </citation>
    <scope>NUCLEOTIDE SEQUENCE</scope>
    <source>
        <strain evidence="8">NSJ-42</strain>
    </source>
</reference>
<evidence type="ECO:0000256" key="4">
    <source>
        <dbReference type="ARBA" id="ARBA00022984"/>
    </source>
</evidence>
<dbReference type="InterPro" id="IPR033134">
    <property type="entry name" value="Asp/Glu_racemase_AS_2"/>
</dbReference>
<comment type="catalytic activity">
    <reaction evidence="1 7">
        <text>L-glutamate = D-glutamate</text>
        <dbReference type="Rhea" id="RHEA:12813"/>
        <dbReference type="ChEBI" id="CHEBI:29985"/>
        <dbReference type="ChEBI" id="CHEBI:29986"/>
        <dbReference type="EC" id="5.1.1.3"/>
    </reaction>
</comment>
<dbReference type="GO" id="GO:0008360">
    <property type="term" value="P:regulation of cell shape"/>
    <property type="evidence" value="ECO:0007669"/>
    <property type="project" value="UniProtKB-KW"/>
</dbReference>
<feature type="binding site" evidence="7">
    <location>
        <begin position="76"/>
        <end position="77"/>
    </location>
    <ligand>
        <name>substrate</name>
    </ligand>
</feature>
<feature type="active site" description="Proton donor/acceptor" evidence="7">
    <location>
        <position position="75"/>
    </location>
</feature>
<dbReference type="EMBL" id="JACOOQ010000012">
    <property type="protein sequence ID" value="MBC5640386.1"/>
    <property type="molecule type" value="Genomic_DNA"/>
</dbReference>